<dbReference type="Gene3D" id="3.20.20.140">
    <property type="entry name" value="Metal-dependent hydrolases"/>
    <property type="match status" value="1"/>
</dbReference>
<evidence type="ECO:0000313" key="2">
    <source>
        <dbReference type="EMBL" id="KAK8055963.1"/>
    </source>
</evidence>
<keyword evidence="3" id="KW-1185">Reference proteome</keyword>
<dbReference type="Pfam" id="PF04909">
    <property type="entry name" value="Amidohydro_2"/>
    <property type="match status" value="1"/>
</dbReference>
<dbReference type="SUPFAM" id="SSF51556">
    <property type="entry name" value="Metallo-dependent hydrolases"/>
    <property type="match status" value="1"/>
</dbReference>
<sequence>MTERVTPPNSWDSHVHCFNPTKHPFKPSRSYTPEAAPLSALVESTYADRIMMVQASIEDGPWNLLDNLEEGRARYPEKVFRGTIFADPEPERALEKLLGPSDFARFHAAGVRSIRIHGSYGGHGDNATWVREQFRRAARLEGVARYGWSLSAQLSLRMWAALADFLLQDEELRDVRIIADHNGSATPEDASSPEFEAFLGLLAAGRVSVKIGALHRRAPDDIRRMQAVVERLAASGPGGIIWGSDWPHVDSTQAGELPSPPLPVDTAEELRVLKSWLSEDEWNNMLVTNPAKLFDT</sequence>
<dbReference type="InterPro" id="IPR052358">
    <property type="entry name" value="Aro_Compnd_Degr_Hydrolases"/>
</dbReference>
<evidence type="ECO:0000259" key="1">
    <source>
        <dbReference type="Pfam" id="PF04909"/>
    </source>
</evidence>
<feature type="domain" description="Amidohydrolase-related" evidence="1">
    <location>
        <begin position="12"/>
        <end position="295"/>
    </location>
</feature>
<proteinExistence type="predicted"/>
<name>A0ABR1UAP1_9PEZI</name>
<accession>A0ABR1UAP1</accession>
<evidence type="ECO:0000313" key="3">
    <source>
        <dbReference type="Proteomes" id="UP001444661"/>
    </source>
</evidence>
<protein>
    <submittedName>
        <fullName evidence="2">Allantoate permease</fullName>
    </submittedName>
</protein>
<reference evidence="2 3" key="1">
    <citation type="submission" date="2023-01" db="EMBL/GenBank/DDBJ databases">
        <title>Analysis of 21 Apiospora genomes using comparative genomics revels a genus with tremendous synthesis potential of carbohydrate active enzymes and secondary metabolites.</title>
        <authorList>
            <person name="Sorensen T."/>
        </authorList>
    </citation>
    <scope>NUCLEOTIDE SEQUENCE [LARGE SCALE GENOMIC DNA]</scope>
    <source>
        <strain evidence="2 3">CBS 33761</strain>
    </source>
</reference>
<dbReference type="EMBL" id="JAQQWK010000001">
    <property type="protein sequence ID" value="KAK8055963.1"/>
    <property type="molecule type" value="Genomic_DNA"/>
</dbReference>
<organism evidence="2 3">
    <name type="scientific">Apiospora rasikravindrae</name>
    <dbReference type="NCBI Taxonomy" id="990691"/>
    <lineage>
        <taxon>Eukaryota</taxon>
        <taxon>Fungi</taxon>
        <taxon>Dikarya</taxon>
        <taxon>Ascomycota</taxon>
        <taxon>Pezizomycotina</taxon>
        <taxon>Sordariomycetes</taxon>
        <taxon>Xylariomycetidae</taxon>
        <taxon>Amphisphaeriales</taxon>
        <taxon>Apiosporaceae</taxon>
        <taxon>Apiospora</taxon>
    </lineage>
</organism>
<dbReference type="PANTHER" id="PTHR35563:SF2">
    <property type="entry name" value="BARREL METAL-DEPENDENT HYDROLASE, PUTATIVE (AFU_ORTHOLOGUE AFUA_1G16240)-RELATED"/>
    <property type="match status" value="1"/>
</dbReference>
<comment type="caution">
    <text evidence="2">The sequence shown here is derived from an EMBL/GenBank/DDBJ whole genome shotgun (WGS) entry which is preliminary data.</text>
</comment>
<dbReference type="InterPro" id="IPR032466">
    <property type="entry name" value="Metal_Hydrolase"/>
</dbReference>
<dbReference type="InterPro" id="IPR006680">
    <property type="entry name" value="Amidohydro-rel"/>
</dbReference>
<dbReference type="PANTHER" id="PTHR35563">
    <property type="entry name" value="BARREL METAL-DEPENDENT HYDROLASE, PUTATIVE (AFU_ORTHOLOGUE AFUA_1G16240)-RELATED"/>
    <property type="match status" value="1"/>
</dbReference>
<dbReference type="Proteomes" id="UP001444661">
    <property type="component" value="Unassembled WGS sequence"/>
</dbReference>
<gene>
    <name evidence="2" type="ORF">PG993_001190</name>
</gene>